<dbReference type="Gene3D" id="3.40.50.720">
    <property type="entry name" value="NAD(P)-binding Rossmann-like Domain"/>
    <property type="match status" value="1"/>
</dbReference>
<dbReference type="SMART" id="SM00822">
    <property type="entry name" value="PKS_KR"/>
    <property type="match status" value="1"/>
</dbReference>
<accession>A0A158I5X2</accession>
<protein>
    <submittedName>
        <fullName evidence="4">Short-chain dehydrogenase/reductase SDR</fullName>
    </submittedName>
</protein>
<sequence length="246" mass="25507">MGKLTGKVALVTGGARGIGAGIAQRLARDGAHVTITYPGAFDGPDNVLRAIKDEGCKAWAIEADSAVPEAVAAAVDQVARERGGMDILVNNAGIIVVSHIDEFSAEDFDRMMAINVRGVFVASQAAARHMKDGARIITIGSCNADRMPFEGGSVYALTKAAVAGFTRGLARDLGARGITVNNVQPGPTDTDLNPSDGPYAPIFRQMLALPRFAHVDEIAGMVAWLASPEAAFVTGASLTIDGGFNA</sequence>
<dbReference type="OrthoDB" id="9803333at2"/>
<dbReference type="GO" id="GO:0016491">
    <property type="term" value="F:oxidoreductase activity"/>
    <property type="evidence" value="ECO:0007669"/>
    <property type="project" value="UniProtKB-KW"/>
</dbReference>
<dbReference type="EMBL" id="FCOK02000041">
    <property type="protein sequence ID" value="SAL51837.1"/>
    <property type="molecule type" value="Genomic_DNA"/>
</dbReference>
<feature type="domain" description="Ketoreductase" evidence="3">
    <location>
        <begin position="7"/>
        <end position="186"/>
    </location>
</feature>
<dbReference type="PRINTS" id="PR00080">
    <property type="entry name" value="SDRFAMILY"/>
</dbReference>
<dbReference type="InterPro" id="IPR036291">
    <property type="entry name" value="NAD(P)-bd_dom_sf"/>
</dbReference>
<evidence type="ECO:0000259" key="3">
    <source>
        <dbReference type="SMART" id="SM00822"/>
    </source>
</evidence>
<dbReference type="PANTHER" id="PTHR43639">
    <property type="entry name" value="OXIDOREDUCTASE, SHORT-CHAIN DEHYDROGENASE/REDUCTASE FAMILY (AFU_ORTHOLOGUE AFUA_5G02870)"/>
    <property type="match status" value="1"/>
</dbReference>
<dbReference type="Pfam" id="PF13561">
    <property type="entry name" value="adh_short_C2"/>
    <property type="match status" value="1"/>
</dbReference>
<evidence type="ECO:0000313" key="5">
    <source>
        <dbReference type="Proteomes" id="UP000054683"/>
    </source>
</evidence>
<dbReference type="AlphaFoldDB" id="A0A158I5X2"/>
<dbReference type="InterPro" id="IPR057326">
    <property type="entry name" value="KR_dom"/>
</dbReference>
<dbReference type="InterPro" id="IPR002347">
    <property type="entry name" value="SDR_fam"/>
</dbReference>
<evidence type="ECO:0000256" key="2">
    <source>
        <dbReference type="ARBA" id="ARBA00023002"/>
    </source>
</evidence>
<evidence type="ECO:0000313" key="4">
    <source>
        <dbReference type="EMBL" id="SAL51837.1"/>
    </source>
</evidence>
<reference evidence="4 5" key="1">
    <citation type="submission" date="2016-01" db="EMBL/GenBank/DDBJ databases">
        <authorList>
            <person name="Oliw E.H."/>
        </authorList>
    </citation>
    <scope>NUCLEOTIDE SEQUENCE [LARGE SCALE GENOMIC DNA]</scope>
    <source>
        <strain evidence="4">LMG 27134</strain>
    </source>
</reference>
<dbReference type="Proteomes" id="UP000054683">
    <property type="component" value="Unassembled WGS sequence"/>
</dbReference>
<name>A0A158I5X2_9BURK</name>
<dbReference type="SUPFAM" id="SSF51735">
    <property type="entry name" value="NAD(P)-binding Rossmann-fold domains"/>
    <property type="match status" value="1"/>
</dbReference>
<dbReference type="FunFam" id="3.40.50.720:FF:000084">
    <property type="entry name" value="Short-chain dehydrogenase reductase"/>
    <property type="match status" value="1"/>
</dbReference>
<keyword evidence="2" id="KW-0560">Oxidoreductase</keyword>
<gene>
    <name evidence="4" type="ORF">AWB69_05334</name>
</gene>
<organism evidence="4 5">
    <name type="scientific">Caballeronia udeis</name>
    <dbReference type="NCBI Taxonomy" id="1232866"/>
    <lineage>
        <taxon>Bacteria</taxon>
        <taxon>Pseudomonadati</taxon>
        <taxon>Pseudomonadota</taxon>
        <taxon>Betaproteobacteria</taxon>
        <taxon>Burkholderiales</taxon>
        <taxon>Burkholderiaceae</taxon>
        <taxon>Caballeronia</taxon>
    </lineage>
</organism>
<dbReference type="RefSeq" id="WP_062089695.1">
    <property type="nucleotide sequence ID" value="NZ_FCOK02000041.1"/>
</dbReference>
<comment type="similarity">
    <text evidence="1">Belongs to the short-chain dehydrogenases/reductases (SDR) family.</text>
</comment>
<dbReference type="PANTHER" id="PTHR43639:SF1">
    <property type="entry name" value="SHORT-CHAIN DEHYDROGENASE_REDUCTASE FAMILY PROTEIN"/>
    <property type="match status" value="1"/>
</dbReference>
<dbReference type="PRINTS" id="PR00081">
    <property type="entry name" value="GDHRDH"/>
</dbReference>
<proteinExistence type="inferred from homology"/>
<evidence type="ECO:0000256" key="1">
    <source>
        <dbReference type="ARBA" id="ARBA00006484"/>
    </source>
</evidence>